<dbReference type="EMBL" id="JBHLSS010000098">
    <property type="protein sequence ID" value="MFC0710921.1"/>
    <property type="molecule type" value="Genomic_DNA"/>
</dbReference>
<dbReference type="InterPro" id="IPR036938">
    <property type="entry name" value="PAP2/HPO_sf"/>
</dbReference>
<keyword evidence="1" id="KW-1133">Transmembrane helix</keyword>
<evidence type="ECO:0000313" key="3">
    <source>
        <dbReference type="Proteomes" id="UP001589891"/>
    </source>
</evidence>
<dbReference type="SUPFAM" id="SSF48317">
    <property type="entry name" value="Acid phosphatase/Vanadium-dependent haloperoxidase"/>
    <property type="match status" value="1"/>
</dbReference>
<feature type="transmembrane region" description="Helical" evidence="1">
    <location>
        <begin position="12"/>
        <end position="28"/>
    </location>
</feature>
<sequence>MLPESLTRYSDLSVMLPAAAVIALWLLAGRSPRALAAWLVTLLACYLPVAASKLAFKGWGLGVRWLDLTVISGQATNATLMLTVLGSLLVRRFRPLWRWPATLAALAVAWCYGLFQIAAASHPRSEAIAGCLLGTFGALFFLRYLDRLAPRRVPTGLLVLGLLAIGVATQAPRLPVEVWLDRLAMSLSGRPVAFAPADWREPEPVP</sequence>
<accession>A0ABV6SP78</accession>
<proteinExistence type="predicted"/>
<dbReference type="Proteomes" id="UP001589891">
    <property type="component" value="Unassembled WGS sequence"/>
</dbReference>
<evidence type="ECO:0000256" key="1">
    <source>
        <dbReference type="SAM" id="Phobius"/>
    </source>
</evidence>
<feature type="transmembrane region" description="Helical" evidence="1">
    <location>
        <begin position="102"/>
        <end position="121"/>
    </location>
</feature>
<keyword evidence="1" id="KW-0472">Membrane</keyword>
<comment type="caution">
    <text evidence="2">The sequence shown here is derived from an EMBL/GenBank/DDBJ whole genome shotgun (WGS) entry which is preliminary data.</text>
</comment>
<keyword evidence="1" id="KW-0812">Transmembrane</keyword>
<reference evidence="2 3" key="1">
    <citation type="submission" date="2024-09" db="EMBL/GenBank/DDBJ databases">
        <authorList>
            <person name="Sun Q."/>
            <person name="Mori K."/>
        </authorList>
    </citation>
    <scope>NUCLEOTIDE SEQUENCE [LARGE SCALE GENOMIC DNA]</scope>
    <source>
        <strain evidence="2 3">NCAIM B.01794</strain>
    </source>
</reference>
<evidence type="ECO:0000313" key="2">
    <source>
        <dbReference type="EMBL" id="MFC0710921.1"/>
    </source>
</evidence>
<feature type="transmembrane region" description="Helical" evidence="1">
    <location>
        <begin position="35"/>
        <end position="56"/>
    </location>
</feature>
<dbReference type="RefSeq" id="WP_376947465.1">
    <property type="nucleotide sequence ID" value="NZ_CP171449.1"/>
</dbReference>
<gene>
    <name evidence="2" type="ORF">ACFFGX_15640</name>
</gene>
<organism evidence="2 3">
    <name type="scientific">Azorhizophilus paspali</name>
    <name type="common">Azotobacter paspali</name>
    <dbReference type="NCBI Taxonomy" id="69963"/>
    <lineage>
        <taxon>Bacteria</taxon>
        <taxon>Pseudomonadati</taxon>
        <taxon>Pseudomonadota</taxon>
        <taxon>Gammaproteobacteria</taxon>
        <taxon>Pseudomonadales</taxon>
        <taxon>Pseudomonadaceae</taxon>
        <taxon>Azorhizophilus</taxon>
    </lineage>
</organism>
<feature type="transmembrane region" description="Helical" evidence="1">
    <location>
        <begin position="127"/>
        <end position="145"/>
    </location>
</feature>
<name>A0ABV6SP78_AZOPA</name>
<keyword evidence="3" id="KW-1185">Reference proteome</keyword>
<feature type="transmembrane region" description="Helical" evidence="1">
    <location>
        <begin position="68"/>
        <end position="90"/>
    </location>
</feature>
<protein>
    <submittedName>
        <fullName evidence="2">Phosphoesterase</fullName>
    </submittedName>
</protein>